<sequence length="175" mass="20345">MSKTKLSSTLAKQKLIELKNLYQQPPNPNIIPNKLYHYVRENQRKLIEEAINKIKKDGLKVANPRDTTSIIDDKTQRPAGIYFWGQPIKDEIHIEVEIDDLNLNQLYAFPHQIADTILKINQNYILPNNFWAKLKKIAQPIPFSEYKGQFRAEFIYTVDISPELLKINSKPLVTS</sequence>
<organism evidence="1 2">
    <name type="scientific">Halobacteroides halobius (strain ATCC 35273 / DSM 5150 / MD-1)</name>
    <dbReference type="NCBI Taxonomy" id="748449"/>
    <lineage>
        <taxon>Bacteria</taxon>
        <taxon>Bacillati</taxon>
        <taxon>Bacillota</taxon>
        <taxon>Clostridia</taxon>
        <taxon>Halanaerobiales</taxon>
        <taxon>Halobacteroidaceae</taxon>
        <taxon>Halobacteroides</taxon>
    </lineage>
</organism>
<dbReference type="AlphaFoldDB" id="L0KBU8"/>
<dbReference type="KEGG" id="hhl:Halha_1918"/>
<proteinExistence type="predicted"/>
<evidence type="ECO:0000313" key="1">
    <source>
        <dbReference type="EMBL" id="AGB41829.1"/>
    </source>
</evidence>
<protein>
    <submittedName>
        <fullName evidence="1">Uncharacterized protein</fullName>
    </submittedName>
</protein>
<evidence type="ECO:0000313" key="2">
    <source>
        <dbReference type="Proteomes" id="UP000010880"/>
    </source>
</evidence>
<dbReference type="Proteomes" id="UP000010880">
    <property type="component" value="Chromosome"/>
</dbReference>
<name>L0KBU8_HALHC</name>
<keyword evidence="2" id="KW-1185">Reference proteome</keyword>
<dbReference type="HOGENOM" id="CLU_1530469_0_0_9"/>
<dbReference type="OrthoDB" id="2111950at2"/>
<dbReference type="STRING" id="748449.Halha_1918"/>
<accession>L0KBU8</accession>
<dbReference type="EMBL" id="CP003359">
    <property type="protein sequence ID" value="AGB41829.1"/>
    <property type="molecule type" value="Genomic_DNA"/>
</dbReference>
<gene>
    <name evidence="1" type="ordered locus">Halha_1918</name>
</gene>
<dbReference type="RefSeq" id="WP_015327545.1">
    <property type="nucleotide sequence ID" value="NC_019978.1"/>
</dbReference>
<reference evidence="2" key="1">
    <citation type="submission" date="2012-02" db="EMBL/GenBank/DDBJ databases">
        <title>The complete genome of Halobacteroides halobius DSM 5150.</title>
        <authorList>
            <person name="Lucas S."/>
            <person name="Copeland A."/>
            <person name="Lapidus A."/>
            <person name="Glavina del Rio T."/>
            <person name="Dalin E."/>
            <person name="Tice H."/>
            <person name="Bruce D."/>
            <person name="Goodwin L."/>
            <person name="Pitluck S."/>
            <person name="Peters L."/>
            <person name="Mikhailova N."/>
            <person name="Gu W."/>
            <person name="Kyrpides N."/>
            <person name="Mavromatis K."/>
            <person name="Ivanova N."/>
            <person name="Brettin T."/>
            <person name="Detter J.C."/>
            <person name="Han C."/>
            <person name="Larimer F."/>
            <person name="Land M."/>
            <person name="Hauser L."/>
            <person name="Markowitz V."/>
            <person name="Cheng J.-F."/>
            <person name="Hugenholtz P."/>
            <person name="Woyke T."/>
            <person name="Wu D."/>
            <person name="Tindall B."/>
            <person name="Pomrenke H."/>
            <person name="Brambilla E."/>
            <person name="Klenk H.-P."/>
            <person name="Eisen J.A."/>
        </authorList>
    </citation>
    <scope>NUCLEOTIDE SEQUENCE [LARGE SCALE GENOMIC DNA]</scope>
    <source>
        <strain evidence="2">ATCC 35273 / DSM 5150 / MD-1</strain>
    </source>
</reference>